<proteinExistence type="predicted"/>
<dbReference type="EMBL" id="QGKV02000832">
    <property type="protein sequence ID" value="KAF3549625.1"/>
    <property type="molecule type" value="Genomic_DNA"/>
</dbReference>
<sequence length="123" mass="13696">MTTSQRQYGIFLISHFSTCLEHPKRGPPAKNRPVKELTASTTVHLRRSTTYHTSTIDCTSVVMDSCPPDQLQPQGVPDPRRTELHPTSRTTRDLTATAPVRIRAARDPIEAAHVPASSRLDRV</sequence>
<gene>
    <name evidence="2" type="ORF">DY000_02002828</name>
</gene>
<accession>A0ABQ7CBH2</accession>
<dbReference type="Proteomes" id="UP000266723">
    <property type="component" value="Unassembled WGS sequence"/>
</dbReference>
<evidence type="ECO:0000313" key="3">
    <source>
        <dbReference type="Proteomes" id="UP000266723"/>
    </source>
</evidence>
<reference evidence="2 3" key="1">
    <citation type="journal article" date="2020" name="BMC Genomics">
        <title>Intraspecific diversification of the crop wild relative Brassica cretica Lam. using demographic model selection.</title>
        <authorList>
            <person name="Kioukis A."/>
            <person name="Michalopoulou V.A."/>
            <person name="Briers L."/>
            <person name="Pirintsos S."/>
            <person name="Studholme D.J."/>
            <person name="Pavlidis P."/>
            <person name="Sarris P.F."/>
        </authorList>
    </citation>
    <scope>NUCLEOTIDE SEQUENCE [LARGE SCALE GENOMIC DNA]</scope>
    <source>
        <strain evidence="3">cv. PFS-1207/04</strain>
    </source>
</reference>
<feature type="compositionally biased region" description="Basic and acidic residues" evidence="1">
    <location>
        <begin position="78"/>
        <end position="92"/>
    </location>
</feature>
<organism evidence="2 3">
    <name type="scientific">Brassica cretica</name>
    <name type="common">Mustard</name>
    <dbReference type="NCBI Taxonomy" id="69181"/>
    <lineage>
        <taxon>Eukaryota</taxon>
        <taxon>Viridiplantae</taxon>
        <taxon>Streptophyta</taxon>
        <taxon>Embryophyta</taxon>
        <taxon>Tracheophyta</taxon>
        <taxon>Spermatophyta</taxon>
        <taxon>Magnoliopsida</taxon>
        <taxon>eudicotyledons</taxon>
        <taxon>Gunneridae</taxon>
        <taxon>Pentapetalae</taxon>
        <taxon>rosids</taxon>
        <taxon>malvids</taxon>
        <taxon>Brassicales</taxon>
        <taxon>Brassicaceae</taxon>
        <taxon>Brassiceae</taxon>
        <taxon>Brassica</taxon>
    </lineage>
</organism>
<protein>
    <submittedName>
        <fullName evidence="2">Uncharacterized protein</fullName>
    </submittedName>
</protein>
<comment type="caution">
    <text evidence="2">The sequence shown here is derived from an EMBL/GenBank/DDBJ whole genome shotgun (WGS) entry which is preliminary data.</text>
</comment>
<keyword evidence="3" id="KW-1185">Reference proteome</keyword>
<evidence type="ECO:0000256" key="1">
    <source>
        <dbReference type="SAM" id="MobiDB-lite"/>
    </source>
</evidence>
<name>A0ABQ7CBH2_BRACR</name>
<feature type="region of interest" description="Disordered" evidence="1">
    <location>
        <begin position="69"/>
        <end position="98"/>
    </location>
</feature>
<evidence type="ECO:0000313" key="2">
    <source>
        <dbReference type="EMBL" id="KAF3549625.1"/>
    </source>
</evidence>